<accession>A0AAF0Q1Q9</accession>
<reference evidence="8" key="1">
    <citation type="submission" date="2023-08" db="EMBL/GenBank/DDBJ databases">
        <title>A de novo genome assembly of Solanum verrucosum Schlechtendal, a Mexican diploid species geographically isolated from the other diploid A-genome species in potato relatives.</title>
        <authorList>
            <person name="Hosaka K."/>
        </authorList>
    </citation>
    <scope>NUCLEOTIDE SEQUENCE</scope>
    <source>
        <tissue evidence="8">Young leaves</tissue>
    </source>
</reference>
<dbReference type="InterPro" id="IPR046342">
    <property type="entry name" value="CBS_dom_sf"/>
</dbReference>
<gene>
    <name evidence="8" type="ORF">MTR67_008308</name>
</gene>
<dbReference type="SUPFAM" id="SSF54631">
    <property type="entry name" value="CBS-domain pair"/>
    <property type="match status" value="1"/>
</dbReference>
<comment type="subcellular location">
    <subcellularLocation>
        <location evidence="1">Golgi apparatus membrane</location>
        <topology evidence="1">Single-pass membrane protein</topology>
    </subcellularLocation>
</comment>
<dbReference type="GO" id="GO:0045492">
    <property type="term" value="P:xylan biosynthetic process"/>
    <property type="evidence" value="ECO:0007669"/>
    <property type="project" value="InterPro"/>
</dbReference>
<feature type="transmembrane region" description="Helical" evidence="6">
    <location>
        <begin position="276"/>
        <end position="295"/>
    </location>
</feature>
<dbReference type="InterPro" id="IPR006514">
    <property type="entry name" value="IRX15/GXM/AGM"/>
</dbReference>
<protein>
    <recommendedName>
        <fullName evidence="7">CBS domain-containing protein</fullName>
    </recommendedName>
</protein>
<keyword evidence="4 6" id="KW-0472">Membrane</keyword>
<keyword evidence="9" id="KW-1185">Reference proteome</keyword>
<evidence type="ECO:0000259" key="7">
    <source>
        <dbReference type="PROSITE" id="PS51371"/>
    </source>
</evidence>
<dbReference type="NCBIfam" id="TIGR01627">
    <property type="entry name" value="A_thal_3515"/>
    <property type="match status" value="1"/>
</dbReference>
<name>A0AAF0Q1Q9_SOLVR</name>
<feature type="domain" description="CBS" evidence="7">
    <location>
        <begin position="231"/>
        <end position="302"/>
    </location>
</feature>
<dbReference type="Gene3D" id="3.10.580.10">
    <property type="entry name" value="CBS-domain"/>
    <property type="match status" value="2"/>
</dbReference>
<evidence type="ECO:0000256" key="1">
    <source>
        <dbReference type="ARBA" id="ARBA00004194"/>
    </source>
</evidence>
<dbReference type="AlphaFoldDB" id="A0AAF0Q1Q9"/>
<evidence type="ECO:0000256" key="5">
    <source>
        <dbReference type="PROSITE-ProRule" id="PRU00703"/>
    </source>
</evidence>
<evidence type="ECO:0000256" key="6">
    <source>
        <dbReference type="SAM" id="Phobius"/>
    </source>
</evidence>
<organism evidence="8 9">
    <name type="scientific">Solanum verrucosum</name>
    <dbReference type="NCBI Taxonomy" id="315347"/>
    <lineage>
        <taxon>Eukaryota</taxon>
        <taxon>Viridiplantae</taxon>
        <taxon>Streptophyta</taxon>
        <taxon>Embryophyta</taxon>
        <taxon>Tracheophyta</taxon>
        <taxon>Spermatophyta</taxon>
        <taxon>Magnoliopsida</taxon>
        <taxon>eudicotyledons</taxon>
        <taxon>Gunneridae</taxon>
        <taxon>Pentapetalae</taxon>
        <taxon>asterids</taxon>
        <taxon>lamiids</taxon>
        <taxon>Solanales</taxon>
        <taxon>Solanaceae</taxon>
        <taxon>Solanoideae</taxon>
        <taxon>Solaneae</taxon>
        <taxon>Solanum</taxon>
    </lineage>
</organism>
<sequence length="549" mass="61519">MASISPSGLSLRRSSAAFHHQLPCLLLSLPCHKVASFAKCFLSVRLWNSRKHFSVTASNTLTANSIEPRNGVYTVGDFMTRKDELHVVKPSTSVDEALEILVERRITGFPVVDDDWRLMLGMWLWLARKGKICGHGGRDVGNGVRGEIKFRMRYRGQGGSDLCGGQDAGGEVEMVRVGLVSDYDLLALDSVSGTGGADANMFPEVGSNWKTFNEVQKLISKTKGKVVGDLMTPAPLVVRESTNLEDAARLLLKTKYRRLPVVDSDGKLKQGTSYRLWVLAFISFLTIAFLLTLIYTRESFTTSSVVAVSSITASTNPPLSKAVVRALTHYASNSNNTERMSYTDIKQIADVLRQCQQPCNLLVFGLTHETLLWKALNHNGRTVFIDENRYYAAYIEEKYPEIEAYDVQYTTKLSEMKELIAAVKEQIRNECKPVQNLLFSECKLGINDLPNQFYEVNWDVILVDGPRGYWPEAPGRMSAIFTAGVLARSKKCGNPKTHVFVHDFNQKVDRITSEEFLCKENLVNSKDMLGHFVIGRMDPNSYTFCRNHI</sequence>
<proteinExistence type="predicted"/>
<dbReference type="Pfam" id="PF21729">
    <property type="entry name" value="IRX15_IRX15L_GXM"/>
    <property type="match status" value="1"/>
</dbReference>
<dbReference type="GO" id="GO:0000139">
    <property type="term" value="C:Golgi membrane"/>
    <property type="evidence" value="ECO:0007669"/>
    <property type="project" value="UniProtKB-SubCell"/>
</dbReference>
<evidence type="ECO:0000256" key="2">
    <source>
        <dbReference type="ARBA" id="ARBA00022692"/>
    </source>
</evidence>
<evidence type="ECO:0000313" key="8">
    <source>
        <dbReference type="EMBL" id="WMV14923.1"/>
    </source>
</evidence>
<evidence type="ECO:0000256" key="3">
    <source>
        <dbReference type="ARBA" id="ARBA00022989"/>
    </source>
</evidence>
<feature type="domain" description="CBS" evidence="7">
    <location>
        <begin position="79"/>
        <end position="122"/>
    </location>
</feature>
<dbReference type="InterPro" id="IPR000644">
    <property type="entry name" value="CBS_dom"/>
</dbReference>
<dbReference type="Pfam" id="PF00571">
    <property type="entry name" value="CBS"/>
    <property type="match status" value="2"/>
</dbReference>
<dbReference type="EMBL" id="CP133613">
    <property type="protein sequence ID" value="WMV14923.1"/>
    <property type="molecule type" value="Genomic_DNA"/>
</dbReference>
<keyword evidence="2 6" id="KW-0812">Transmembrane</keyword>
<evidence type="ECO:0000256" key="4">
    <source>
        <dbReference type="ARBA" id="ARBA00023136"/>
    </source>
</evidence>
<dbReference type="Proteomes" id="UP001234989">
    <property type="component" value="Chromosome 2"/>
</dbReference>
<dbReference type="PANTHER" id="PTHR31444">
    <property type="entry name" value="OS11G0490100 PROTEIN"/>
    <property type="match status" value="1"/>
</dbReference>
<dbReference type="PROSITE" id="PS51371">
    <property type="entry name" value="CBS"/>
    <property type="match status" value="2"/>
</dbReference>
<keyword evidence="3 6" id="KW-1133">Transmembrane helix</keyword>
<evidence type="ECO:0000313" key="9">
    <source>
        <dbReference type="Proteomes" id="UP001234989"/>
    </source>
</evidence>
<keyword evidence="5" id="KW-0129">CBS domain</keyword>